<evidence type="ECO:0000259" key="1">
    <source>
        <dbReference type="PROSITE" id="PS51186"/>
    </source>
</evidence>
<comment type="caution">
    <text evidence="2">The sequence shown here is derived from an EMBL/GenBank/DDBJ whole genome shotgun (WGS) entry which is preliminary data.</text>
</comment>
<dbReference type="EMBL" id="JBHMAA010000015">
    <property type="protein sequence ID" value="MFB9950163.1"/>
    <property type="molecule type" value="Genomic_DNA"/>
</dbReference>
<keyword evidence="2" id="KW-0808">Transferase</keyword>
<protein>
    <submittedName>
        <fullName evidence="2">GNAT family N-acetyltransferase</fullName>
        <ecNumber evidence="2">2.3.1.-</ecNumber>
    </submittedName>
</protein>
<dbReference type="InterPro" id="IPR000182">
    <property type="entry name" value="GNAT_dom"/>
</dbReference>
<dbReference type="Proteomes" id="UP001589692">
    <property type="component" value="Unassembled WGS sequence"/>
</dbReference>
<dbReference type="Gene3D" id="3.40.630.30">
    <property type="match status" value="1"/>
</dbReference>
<keyword evidence="2" id="KW-0012">Acyltransferase</keyword>
<dbReference type="InterPro" id="IPR016181">
    <property type="entry name" value="Acyl_CoA_acyltransferase"/>
</dbReference>
<organism evidence="2 3">
    <name type="scientific">Rhizobium puerariae</name>
    <dbReference type="NCBI Taxonomy" id="1585791"/>
    <lineage>
        <taxon>Bacteria</taxon>
        <taxon>Pseudomonadati</taxon>
        <taxon>Pseudomonadota</taxon>
        <taxon>Alphaproteobacteria</taxon>
        <taxon>Hyphomicrobiales</taxon>
        <taxon>Rhizobiaceae</taxon>
        <taxon>Rhizobium/Agrobacterium group</taxon>
        <taxon>Rhizobium</taxon>
    </lineage>
</organism>
<sequence length="147" mass="16734">MTLQIRIEIESQPDEHDRRLIDEGLDIFNFAKAGPDNAQDLWIMARDDDGGLLGGLKGRTFYAWLFIDWLWVSPAARGQDVGVRLVAKAEDAARERRCIGAYVDTFSFQAPDFYRRNGYEEFGRIDGLPPGHACIWLKKTFGEPQDP</sequence>
<keyword evidence="3" id="KW-1185">Reference proteome</keyword>
<dbReference type="Pfam" id="PF00583">
    <property type="entry name" value="Acetyltransf_1"/>
    <property type="match status" value="1"/>
</dbReference>
<dbReference type="CDD" id="cd04301">
    <property type="entry name" value="NAT_SF"/>
    <property type="match status" value="1"/>
</dbReference>
<dbReference type="EC" id="2.3.1.-" evidence="2"/>
<dbReference type="GO" id="GO:0016746">
    <property type="term" value="F:acyltransferase activity"/>
    <property type="evidence" value="ECO:0007669"/>
    <property type="project" value="UniProtKB-KW"/>
</dbReference>
<dbReference type="PROSITE" id="PS51186">
    <property type="entry name" value="GNAT"/>
    <property type="match status" value="1"/>
</dbReference>
<feature type="domain" description="N-acetyltransferase" evidence="1">
    <location>
        <begin position="1"/>
        <end position="142"/>
    </location>
</feature>
<dbReference type="RefSeq" id="WP_377262083.1">
    <property type="nucleotide sequence ID" value="NZ_JBHMAA010000015.1"/>
</dbReference>
<evidence type="ECO:0000313" key="2">
    <source>
        <dbReference type="EMBL" id="MFB9950163.1"/>
    </source>
</evidence>
<evidence type="ECO:0000313" key="3">
    <source>
        <dbReference type="Proteomes" id="UP001589692"/>
    </source>
</evidence>
<dbReference type="SUPFAM" id="SSF55729">
    <property type="entry name" value="Acyl-CoA N-acyltransferases (Nat)"/>
    <property type="match status" value="1"/>
</dbReference>
<gene>
    <name evidence="2" type="ORF">ACFFP0_14975</name>
</gene>
<proteinExistence type="predicted"/>
<accession>A0ABV6AHS1</accession>
<name>A0ABV6AHS1_9HYPH</name>
<reference evidence="2 3" key="1">
    <citation type="submission" date="2024-09" db="EMBL/GenBank/DDBJ databases">
        <authorList>
            <person name="Sun Q."/>
            <person name="Mori K."/>
        </authorList>
    </citation>
    <scope>NUCLEOTIDE SEQUENCE [LARGE SCALE GENOMIC DNA]</scope>
    <source>
        <strain evidence="2 3">TBRC 4938</strain>
    </source>
</reference>